<organism evidence="2 3">
    <name type="scientific">Trypanosoma theileri</name>
    <dbReference type="NCBI Taxonomy" id="67003"/>
    <lineage>
        <taxon>Eukaryota</taxon>
        <taxon>Discoba</taxon>
        <taxon>Euglenozoa</taxon>
        <taxon>Kinetoplastea</taxon>
        <taxon>Metakinetoplastina</taxon>
        <taxon>Trypanosomatida</taxon>
        <taxon>Trypanosomatidae</taxon>
        <taxon>Trypanosoma</taxon>
    </lineage>
</organism>
<evidence type="ECO:0000313" key="3">
    <source>
        <dbReference type="Proteomes" id="UP000192257"/>
    </source>
</evidence>
<dbReference type="AlphaFoldDB" id="A0A1X0P9A9"/>
<evidence type="ECO:0000313" key="2">
    <source>
        <dbReference type="EMBL" id="ORC93514.1"/>
    </source>
</evidence>
<dbReference type="VEuPathDB" id="TriTrypDB:TM35_000013910"/>
<dbReference type="EMBL" id="NBCO01000001">
    <property type="protein sequence ID" value="ORC93514.1"/>
    <property type="molecule type" value="Genomic_DNA"/>
</dbReference>
<comment type="caution">
    <text evidence="2">The sequence shown here is derived from an EMBL/GenBank/DDBJ whole genome shotgun (WGS) entry which is preliminary data.</text>
</comment>
<name>A0A1X0P9A9_9TRYP</name>
<dbReference type="RefSeq" id="XP_028887580.1">
    <property type="nucleotide sequence ID" value="XM_029021072.1"/>
</dbReference>
<dbReference type="GeneID" id="39980852"/>
<reference evidence="2 3" key="1">
    <citation type="submission" date="2017-03" db="EMBL/GenBank/DDBJ databases">
        <title>An alternative strategy for trypanosome survival in the mammalian bloodstream revealed through genome and transcriptome analysis of the ubiquitous bovine parasite Trypanosoma (Megatrypanum) theileri.</title>
        <authorList>
            <person name="Kelly S."/>
            <person name="Ivens A."/>
            <person name="Mott A."/>
            <person name="O'Neill E."/>
            <person name="Emms D."/>
            <person name="Macleod O."/>
            <person name="Voorheis P."/>
            <person name="Matthews J."/>
            <person name="Matthews K."/>
            <person name="Carrington M."/>
        </authorList>
    </citation>
    <scope>NUCLEOTIDE SEQUENCE [LARGE SCALE GENOMIC DNA]</scope>
    <source>
        <strain evidence="2">Edinburgh</strain>
    </source>
</reference>
<keyword evidence="3" id="KW-1185">Reference proteome</keyword>
<gene>
    <name evidence="2" type="ORF">TM35_000013910</name>
</gene>
<proteinExistence type="predicted"/>
<accession>A0A1X0P9A9</accession>
<protein>
    <submittedName>
        <fullName evidence="2">Uncharacterized protein</fullName>
    </submittedName>
</protein>
<evidence type="ECO:0000256" key="1">
    <source>
        <dbReference type="SAM" id="MobiDB-lite"/>
    </source>
</evidence>
<dbReference type="OrthoDB" id="250203at2759"/>
<dbReference type="Proteomes" id="UP000192257">
    <property type="component" value="Unassembled WGS sequence"/>
</dbReference>
<feature type="region of interest" description="Disordered" evidence="1">
    <location>
        <begin position="55"/>
        <end position="106"/>
    </location>
</feature>
<sequence length="546" mass="62292">MLDIPQTISGGQESKGGEIHFPCRDSAMEKKEEEISTFAFSRNVKNPIKITTTITRETETEKTPVESTSSLRKKDVNTDFPQTSQNSTSGVSMKASGGGMDKNSNPSRERIVHLRTLASTITPLHRYFSFVTQDKRIGGKDLYSPNCVRCPNCKGCQLHMQFCSGAYGMRHMLAWIVRRKSPKVGEKRTIEMRYISENTSNLNYSWRSVCRFEIGPVVITRHLIHSSKEQIIETVERGGTNGTFAGMISPRPLNFLDVFFGIFYGTTDRGRDKRYYRVLQRTAMRSVAAQARALWEKLTFSPEKQNLAVLAQIPRNKKENGDFIPQRVQVDWRCPPLFFSLLPSAQEGNSGLTFVLWISVLARSCLTAHVMDNGELWRSPHTCTVETEKEKKETTTTTTTTTVKSTTTPLWDENFISTSNGKWEGEVRCRRCHIPGSHWGLITRRHREEKDKVVTILRVRRSCIQREVTRRAILSHYHNNSIHKKPNMNNGEKEIKNDVIWVNKQKTRAQFMALLVAYMMRTTVCGPYKQRHLTSSPSETEAIASV</sequence>
<feature type="compositionally biased region" description="Polar residues" evidence="1">
    <location>
        <begin position="79"/>
        <end position="91"/>
    </location>
</feature>